<keyword evidence="3" id="KW-1185">Reference proteome</keyword>
<dbReference type="EMBL" id="BQXH01000011">
    <property type="protein sequence ID" value="GKS81636.1"/>
    <property type="molecule type" value="Genomic_DNA"/>
</dbReference>
<evidence type="ECO:0000256" key="1">
    <source>
        <dbReference type="SAM" id="Phobius"/>
    </source>
</evidence>
<proteinExistence type="predicted"/>
<name>A0ABQ5JHT7_9LACO</name>
<evidence type="ECO:0008006" key="4">
    <source>
        <dbReference type="Google" id="ProtNLM"/>
    </source>
</evidence>
<comment type="caution">
    <text evidence="2">The sequence shown here is derived from an EMBL/GenBank/DDBJ whole genome shotgun (WGS) entry which is preliminary data.</text>
</comment>
<reference evidence="2" key="1">
    <citation type="journal article" date="2022" name="Int. J. Syst. Evol. Microbiol.">
        <title>A novel species of lactic acid bacteria, Ligilactobacillus pabuli sp. nov., isolated from alfalfa silage.</title>
        <authorList>
            <person name="Tohno M."/>
            <person name="Tanizawa Y."/>
            <person name="Sawada H."/>
            <person name="Sakamoto M."/>
            <person name="Ohkuma M."/>
            <person name="Kobayashi H."/>
        </authorList>
    </citation>
    <scope>NUCLEOTIDE SEQUENCE</scope>
    <source>
        <strain evidence="2">AF129</strain>
    </source>
</reference>
<keyword evidence="1" id="KW-1133">Transmembrane helix</keyword>
<sequence length="93" mass="10755">MKYFMLIVGLLILVFAVVFLRITFLTGKKRQRILDEGLGFDNFELLFLLIKISDWLGQKIHLKYLGNVLSFLIGLILLAGGFLLEFIIVRSFF</sequence>
<keyword evidence="1" id="KW-0472">Membrane</keyword>
<accession>A0ABQ5JHT7</accession>
<protein>
    <recommendedName>
        <fullName evidence="4">DUF3784 domain-containing protein</fullName>
    </recommendedName>
</protein>
<organism evidence="2 3">
    <name type="scientific">Ligilactobacillus pabuli</name>
    <dbReference type="NCBI Taxonomy" id="2886039"/>
    <lineage>
        <taxon>Bacteria</taxon>
        <taxon>Bacillati</taxon>
        <taxon>Bacillota</taxon>
        <taxon>Bacilli</taxon>
        <taxon>Lactobacillales</taxon>
        <taxon>Lactobacillaceae</taxon>
        <taxon>Ligilactobacillus</taxon>
    </lineage>
</organism>
<gene>
    <name evidence="2" type="ORF">LPAF129_13220</name>
</gene>
<feature type="transmembrane region" description="Helical" evidence="1">
    <location>
        <begin position="6"/>
        <end position="26"/>
    </location>
</feature>
<dbReference type="RefSeq" id="WP_244055378.1">
    <property type="nucleotide sequence ID" value="NZ_BQXH01000011.1"/>
</dbReference>
<evidence type="ECO:0000313" key="2">
    <source>
        <dbReference type="EMBL" id="GKS81636.1"/>
    </source>
</evidence>
<dbReference type="Proteomes" id="UP001055149">
    <property type="component" value="Unassembled WGS sequence"/>
</dbReference>
<evidence type="ECO:0000313" key="3">
    <source>
        <dbReference type="Proteomes" id="UP001055149"/>
    </source>
</evidence>
<keyword evidence="1" id="KW-0812">Transmembrane</keyword>
<feature type="transmembrane region" description="Helical" evidence="1">
    <location>
        <begin position="68"/>
        <end position="89"/>
    </location>
</feature>